<organism evidence="2 3">
    <name type="scientific">Testicularia cyperi</name>
    <dbReference type="NCBI Taxonomy" id="1882483"/>
    <lineage>
        <taxon>Eukaryota</taxon>
        <taxon>Fungi</taxon>
        <taxon>Dikarya</taxon>
        <taxon>Basidiomycota</taxon>
        <taxon>Ustilaginomycotina</taxon>
        <taxon>Ustilaginomycetes</taxon>
        <taxon>Ustilaginales</taxon>
        <taxon>Anthracoideaceae</taxon>
        <taxon>Testicularia</taxon>
    </lineage>
</organism>
<protein>
    <recommendedName>
        <fullName evidence="4">FAM86 N-terminal domain-containing protein</fullName>
    </recommendedName>
</protein>
<dbReference type="InParanoid" id="A0A317XWQ9"/>
<reference evidence="2 3" key="1">
    <citation type="journal article" date="2018" name="Mol. Biol. Evol.">
        <title>Broad Genomic Sampling Reveals a Smut Pathogenic Ancestry of the Fungal Clade Ustilaginomycotina.</title>
        <authorList>
            <person name="Kijpornyongpan T."/>
            <person name="Mondo S.J."/>
            <person name="Barry K."/>
            <person name="Sandor L."/>
            <person name="Lee J."/>
            <person name="Lipzen A."/>
            <person name="Pangilinan J."/>
            <person name="LaButti K."/>
            <person name="Hainaut M."/>
            <person name="Henrissat B."/>
            <person name="Grigoriev I.V."/>
            <person name="Spatafora J.W."/>
            <person name="Aime M.C."/>
        </authorList>
    </citation>
    <scope>NUCLEOTIDE SEQUENCE [LARGE SCALE GENOMIC DNA]</scope>
    <source>
        <strain evidence="2 3">MCA 3645</strain>
    </source>
</reference>
<dbReference type="Proteomes" id="UP000246740">
    <property type="component" value="Unassembled WGS sequence"/>
</dbReference>
<evidence type="ECO:0000256" key="1">
    <source>
        <dbReference type="SAM" id="MobiDB-lite"/>
    </source>
</evidence>
<sequence length="431" mass="46752">MENSTSVKAKPPLCSQQDGPGPSAVLYARRLVKLQFEARLPPRSRHFRWPAESALLCIQDQLYEDLFQRRRFSSTATYRKLFLRELCSRLEVAVADECDRLRAIGVDEIEFPEVNADLLEHYAELLASGTGSVVGTAQGSVPESEFTTHHWPDDRAAAAVASAKSSRAPWDVTDLLEGFHAVTVREEGSAISKGTTGLRTWEASLRLAGHLIANPDLITSAGTRILELGSGAGFLGSVCAIQQGRSEISSSNKTMGRSSAKPSTWLSDVPGQVLGRIRDTLELNGLAGASHVHVQELDWLELQAERRQSEQRDDLPSVAFLRDVRPTLVLAADVVYDPDLVGPLAEAIQASLEAAGRKGASRALVASTIRNSSTYGAFRAALVNRGLRASITQLHRPTLSSPHEHAPSIEVFPSAHEVETDGVVELLTITL</sequence>
<dbReference type="AlphaFoldDB" id="A0A317XWQ9"/>
<dbReference type="GO" id="GO:0008757">
    <property type="term" value="F:S-adenosylmethionine-dependent methyltransferase activity"/>
    <property type="evidence" value="ECO:0007669"/>
    <property type="project" value="UniProtKB-ARBA"/>
</dbReference>
<accession>A0A317XWQ9</accession>
<dbReference type="Gene3D" id="3.40.50.150">
    <property type="entry name" value="Vaccinia Virus protein VP39"/>
    <property type="match status" value="1"/>
</dbReference>
<proteinExistence type="predicted"/>
<evidence type="ECO:0000313" key="2">
    <source>
        <dbReference type="EMBL" id="PWZ02360.1"/>
    </source>
</evidence>
<dbReference type="GO" id="GO:0005737">
    <property type="term" value="C:cytoplasm"/>
    <property type="evidence" value="ECO:0007669"/>
    <property type="project" value="TreeGrafter"/>
</dbReference>
<dbReference type="SUPFAM" id="SSF53335">
    <property type="entry name" value="S-adenosyl-L-methionine-dependent methyltransferases"/>
    <property type="match status" value="1"/>
</dbReference>
<feature type="region of interest" description="Disordered" evidence="1">
    <location>
        <begin position="1"/>
        <end position="21"/>
    </location>
</feature>
<dbReference type="InterPro" id="IPR029063">
    <property type="entry name" value="SAM-dependent_MTases_sf"/>
</dbReference>
<evidence type="ECO:0008006" key="4">
    <source>
        <dbReference type="Google" id="ProtNLM"/>
    </source>
</evidence>
<dbReference type="EMBL" id="KZ819189">
    <property type="protein sequence ID" value="PWZ02360.1"/>
    <property type="molecule type" value="Genomic_DNA"/>
</dbReference>
<dbReference type="OrthoDB" id="194386at2759"/>
<dbReference type="PANTHER" id="PTHR14614:SF130">
    <property type="entry name" value="PROTEIN-LYSINE N-METHYLTRANSFERASE EEF2KMT"/>
    <property type="match status" value="1"/>
</dbReference>
<dbReference type="STRING" id="1882483.A0A317XWQ9"/>
<evidence type="ECO:0000313" key="3">
    <source>
        <dbReference type="Proteomes" id="UP000246740"/>
    </source>
</evidence>
<keyword evidence="3" id="KW-1185">Reference proteome</keyword>
<gene>
    <name evidence="2" type="ORF">BCV70DRAFT_198644</name>
</gene>
<dbReference type="PANTHER" id="PTHR14614">
    <property type="entry name" value="HEPATOCELLULAR CARCINOMA-ASSOCIATED ANTIGEN"/>
    <property type="match status" value="1"/>
</dbReference>
<name>A0A317XWQ9_9BASI</name>
<dbReference type="InterPro" id="IPR019410">
    <property type="entry name" value="Methyltransf_16"/>
</dbReference>
<dbReference type="Pfam" id="PF10294">
    <property type="entry name" value="Methyltransf_16"/>
    <property type="match status" value="1"/>
</dbReference>